<dbReference type="RefSeq" id="WP_131303835.1">
    <property type="nucleotide sequence ID" value="NZ_SJJR01000007.1"/>
</dbReference>
<dbReference type="PANTHER" id="PTHR11365:SF23">
    <property type="entry name" value="HYPOTHETICAL 5-OXOPROLINASE (EUROFUNG)-RELATED"/>
    <property type="match status" value="1"/>
</dbReference>
<reference evidence="2 3" key="1">
    <citation type="submission" date="2019-02" db="EMBL/GenBank/DDBJ databases">
        <title>Jishengella sp. nov., isolated from a root of Zingiber montanum.</title>
        <authorList>
            <person name="Kuncharoen N."/>
            <person name="Kudo T."/>
            <person name="Masahiro Y."/>
            <person name="Ohkuma M."/>
            <person name="Tanasupawat S."/>
        </authorList>
    </citation>
    <scope>NUCLEOTIDE SEQUENCE [LARGE SCALE GENOMIC DNA]</scope>
    <source>
        <strain evidence="2 3">PLAI 1-1</strain>
    </source>
</reference>
<sequence length="512" mass="53848">MTTWDAATLQIWWQRLISVADEMAAVLLRTAFSSVVRESNDLACAVLTADGELLVEYGRSVPVFTGCVSGTVRAMVEHFGAENLRPGDVIATNDPWYGNTHLPDLTAATPVFRDGRIVAYVASICHLSDIGGASEGAFAQDVYEEGFCLPPVKLVDAGTPNQLVRQILARNVRVPGQVLGDVDALIAANALGERRVRAMLDSDPELDLGTAAEHICGVTERAVRESIRRIPDGRYAAEVDLDGFEEPKKIVVTVEVAGDSLVVDYEGTSPQSRFGINSAAPTYGYTRYGLACLLAPDVPNNEGAQRPITIRVPKGSLLNPDKRAAVSANFPAHAIPAVLSRALLEPLPDRVAAAAGTPFWVVGIRGTAADGSFASLLCFNGGQGASAGQDGHPTLSTPSNVSNTPVEVVESQVPVLVESKRIVRGSGGAGRWRGGDGQEITIRSVHPDPLDIIFLTERIEHAAPGLAGGQDGQVGLLQVDGVDVAEPKGRTALPPGSRILLRTPAGGGFGPA</sequence>
<evidence type="ECO:0000259" key="1">
    <source>
        <dbReference type="Pfam" id="PF02538"/>
    </source>
</evidence>
<protein>
    <submittedName>
        <fullName evidence="2">Hydantoinase B/oxoprolinase family protein</fullName>
    </submittedName>
</protein>
<comment type="caution">
    <text evidence="2">The sequence shown here is derived from an EMBL/GenBank/DDBJ whole genome shotgun (WGS) entry which is preliminary data.</text>
</comment>
<feature type="domain" description="Hydantoinase B/oxoprolinase" evidence="1">
    <location>
        <begin position="5"/>
        <end position="511"/>
    </location>
</feature>
<evidence type="ECO:0000313" key="2">
    <source>
        <dbReference type="EMBL" id="TCB97167.1"/>
    </source>
</evidence>
<accession>A0A4R0GK18</accession>
<dbReference type="InterPro" id="IPR003692">
    <property type="entry name" value="Hydantoinase_B"/>
</dbReference>
<gene>
    <name evidence="2" type="ORF">E0H26_12850</name>
</gene>
<dbReference type="GO" id="GO:0005829">
    <property type="term" value="C:cytosol"/>
    <property type="evidence" value="ECO:0007669"/>
    <property type="project" value="TreeGrafter"/>
</dbReference>
<dbReference type="GO" id="GO:0017168">
    <property type="term" value="F:5-oxoprolinase (ATP-hydrolyzing) activity"/>
    <property type="evidence" value="ECO:0007669"/>
    <property type="project" value="TreeGrafter"/>
</dbReference>
<keyword evidence="3" id="KW-1185">Reference proteome</keyword>
<organism evidence="2 3">
    <name type="scientific">Micromonospora zingiberis</name>
    <dbReference type="NCBI Taxonomy" id="2053011"/>
    <lineage>
        <taxon>Bacteria</taxon>
        <taxon>Bacillati</taxon>
        <taxon>Actinomycetota</taxon>
        <taxon>Actinomycetes</taxon>
        <taxon>Micromonosporales</taxon>
        <taxon>Micromonosporaceae</taxon>
        <taxon>Micromonospora</taxon>
    </lineage>
</organism>
<dbReference type="Proteomes" id="UP000292274">
    <property type="component" value="Unassembled WGS sequence"/>
</dbReference>
<dbReference type="GO" id="GO:0006749">
    <property type="term" value="P:glutathione metabolic process"/>
    <property type="evidence" value="ECO:0007669"/>
    <property type="project" value="TreeGrafter"/>
</dbReference>
<proteinExistence type="predicted"/>
<dbReference type="PANTHER" id="PTHR11365">
    <property type="entry name" value="5-OXOPROLINASE RELATED"/>
    <property type="match status" value="1"/>
</dbReference>
<dbReference type="Pfam" id="PF02538">
    <property type="entry name" value="Hydantoinase_B"/>
    <property type="match status" value="1"/>
</dbReference>
<dbReference type="EMBL" id="SJJR01000007">
    <property type="protein sequence ID" value="TCB97167.1"/>
    <property type="molecule type" value="Genomic_DNA"/>
</dbReference>
<evidence type="ECO:0000313" key="3">
    <source>
        <dbReference type="Proteomes" id="UP000292274"/>
    </source>
</evidence>
<dbReference type="OrthoDB" id="102473at2"/>
<name>A0A4R0GK18_9ACTN</name>
<dbReference type="InterPro" id="IPR045079">
    <property type="entry name" value="Oxoprolinase-like"/>
</dbReference>
<dbReference type="AlphaFoldDB" id="A0A4R0GK18"/>